<evidence type="ECO:0000256" key="1">
    <source>
        <dbReference type="SAM" id="MobiDB-lite"/>
    </source>
</evidence>
<organism evidence="2 3">
    <name type="scientific">Eutypa lata (strain UCR-EL1)</name>
    <name type="common">Grapevine dieback disease fungus</name>
    <name type="synonym">Eutypa armeniacae</name>
    <dbReference type="NCBI Taxonomy" id="1287681"/>
    <lineage>
        <taxon>Eukaryota</taxon>
        <taxon>Fungi</taxon>
        <taxon>Dikarya</taxon>
        <taxon>Ascomycota</taxon>
        <taxon>Pezizomycotina</taxon>
        <taxon>Sordariomycetes</taxon>
        <taxon>Xylariomycetidae</taxon>
        <taxon>Xylariales</taxon>
        <taxon>Diatrypaceae</taxon>
        <taxon>Eutypa</taxon>
    </lineage>
</organism>
<feature type="compositionally biased region" description="Gly residues" evidence="1">
    <location>
        <begin position="265"/>
        <end position="276"/>
    </location>
</feature>
<gene>
    <name evidence="2" type="ORF">UCREL1_7537</name>
</gene>
<dbReference type="GO" id="GO:0006355">
    <property type="term" value="P:regulation of DNA-templated transcription"/>
    <property type="evidence" value="ECO:0007669"/>
    <property type="project" value="InterPro"/>
</dbReference>
<dbReference type="AlphaFoldDB" id="M7SM70"/>
<protein>
    <submittedName>
        <fullName evidence="2">Putative hcngp-like protein</fullName>
    </submittedName>
</protein>
<dbReference type="GO" id="GO:0005634">
    <property type="term" value="C:nucleus"/>
    <property type="evidence" value="ECO:0007669"/>
    <property type="project" value="TreeGrafter"/>
</dbReference>
<dbReference type="Pfam" id="PF07818">
    <property type="entry name" value="HCNGP"/>
    <property type="match status" value="1"/>
</dbReference>
<feature type="region of interest" description="Disordered" evidence="1">
    <location>
        <begin position="265"/>
        <end position="295"/>
    </location>
</feature>
<reference evidence="3" key="1">
    <citation type="journal article" date="2013" name="Genome Announc.">
        <title>Draft genome sequence of the grapevine dieback fungus Eutypa lata UCR-EL1.</title>
        <authorList>
            <person name="Blanco-Ulate B."/>
            <person name="Rolshausen P.E."/>
            <person name="Cantu D."/>
        </authorList>
    </citation>
    <scope>NUCLEOTIDE SEQUENCE [LARGE SCALE GENOMIC DNA]</scope>
    <source>
        <strain evidence="3">UCR-EL1</strain>
    </source>
</reference>
<dbReference type="HOGENOM" id="CLU_064352_1_0_1"/>
<dbReference type="OMA" id="HAGIDEQ"/>
<keyword evidence="3" id="KW-1185">Reference proteome</keyword>
<dbReference type="eggNOG" id="ENOG502SB6K">
    <property type="taxonomic scope" value="Eukaryota"/>
</dbReference>
<feature type="compositionally biased region" description="Basic and acidic residues" evidence="1">
    <location>
        <begin position="22"/>
        <end position="41"/>
    </location>
</feature>
<dbReference type="EMBL" id="KB706861">
    <property type="protein sequence ID" value="EMR65493.1"/>
    <property type="molecule type" value="Genomic_DNA"/>
</dbReference>
<evidence type="ECO:0000313" key="3">
    <source>
        <dbReference type="Proteomes" id="UP000012174"/>
    </source>
</evidence>
<dbReference type="KEGG" id="ela:UCREL1_7537"/>
<dbReference type="InterPro" id="IPR012479">
    <property type="entry name" value="SAP30BP"/>
</dbReference>
<proteinExistence type="predicted"/>
<name>M7SM70_EUTLA</name>
<evidence type="ECO:0000313" key="2">
    <source>
        <dbReference type="EMBL" id="EMR65493.1"/>
    </source>
</evidence>
<dbReference type="OrthoDB" id="1714508at2759"/>
<dbReference type="Proteomes" id="UP000012174">
    <property type="component" value="Unassembled WGS sequence"/>
</dbReference>
<dbReference type="PANTHER" id="PTHR13464:SF0">
    <property type="entry name" value="SAP30-BINDING PROTEIN"/>
    <property type="match status" value="1"/>
</dbReference>
<dbReference type="PANTHER" id="PTHR13464">
    <property type="entry name" value="TRANSCRIPTIONAL REGULATOR PROTEIN HCNGP"/>
    <property type="match status" value="1"/>
</dbReference>
<sequence>MSGLVAYESSEEEDETPQVPVTEKKSQKPIEEVKTESDGKSRTTTNKPAEIAASPAPTAEPQQQRPQKAEEEQPIIGPQMGPAAIGAGEPSYYPPLEEDPSLLLGLEPDGQPPASAMPPGSPYSTTRATIRDLTLPALPDTAIPPSPPGSPPRATTKKFAQFLELKKKGVHFNAKVAGSPALANPALADKLLAFVGADPRELQYATTLPPDIWDPAHAFPRAAFREQLRAAQVEGARERARGRGAAVDFVPAAAAAAAAAAGAGAGAGVAGPGLGGPASSAGATITGKRKTRFDK</sequence>
<accession>M7SM70</accession>
<feature type="region of interest" description="Disordered" evidence="1">
    <location>
        <begin position="1"/>
        <end position="126"/>
    </location>
</feature>
<dbReference type="STRING" id="1287681.M7SM70"/>